<dbReference type="Proteomes" id="UP000016743">
    <property type="component" value="Chromosome"/>
</dbReference>
<gene>
    <name evidence="2" type="ORF">O159_02790</name>
</gene>
<dbReference type="EMBL" id="CP006734">
    <property type="protein sequence ID" value="AGW40508.1"/>
    <property type="molecule type" value="Genomic_DNA"/>
</dbReference>
<dbReference type="AlphaFoldDB" id="U3PAK5"/>
<dbReference type="InterPro" id="IPR014862">
    <property type="entry name" value="TrwC"/>
</dbReference>
<accession>U3PAK5</accession>
<organism evidence="2 3">
    <name type="scientific">Leifsonia xyli subsp. cynodontis DSM 46306</name>
    <dbReference type="NCBI Taxonomy" id="1389489"/>
    <lineage>
        <taxon>Bacteria</taxon>
        <taxon>Bacillati</taxon>
        <taxon>Actinomycetota</taxon>
        <taxon>Actinomycetes</taxon>
        <taxon>Micrococcales</taxon>
        <taxon>Microbacteriaceae</taxon>
        <taxon>Leifsonia</taxon>
    </lineage>
</organism>
<dbReference type="PATRIC" id="fig|1389489.3.peg.264"/>
<dbReference type="STRING" id="1389489.O159_02790"/>
<name>U3PAK5_LEIXC</name>
<reference evidence="2 3" key="1">
    <citation type="journal article" date="2013" name="Genome Announc.">
        <title>Complete Genome Sequence of Leifsonia xyli subsp. cynodontis Strain DSM46306, a Gram-Positive Bacterial Pathogen of Grasses.</title>
        <authorList>
            <person name="Monteiro-Vitorello C.B."/>
            <person name="Zerillo M.M."/>
            <person name="Van Sluys M.A."/>
            <person name="Camargo L.E."/>
            <person name="Kitajima J.P."/>
        </authorList>
    </citation>
    <scope>NUCLEOTIDE SEQUENCE [LARGE SCALE GENOMIC DNA]</scope>
    <source>
        <strain evidence="2 3">DSM 46306</strain>
    </source>
</reference>
<dbReference type="SUPFAM" id="SSF55464">
    <property type="entry name" value="Origin of replication-binding domain, RBD-like"/>
    <property type="match status" value="1"/>
</dbReference>
<keyword evidence="3" id="KW-1185">Reference proteome</keyword>
<dbReference type="RefSeq" id="WP_021753952.1">
    <property type="nucleotide sequence ID" value="NC_022438.1"/>
</dbReference>
<evidence type="ECO:0000259" key="1">
    <source>
        <dbReference type="Pfam" id="PF08751"/>
    </source>
</evidence>
<evidence type="ECO:0000313" key="2">
    <source>
        <dbReference type="EMBL" id="AGW40508.1"/>
    </source>
</evidence>
<feature type="domain" description="TrwC relaxase" evidence="1">
    <location>
        <begin position="32"/>
        <end position="170"/>
    </location>
</feature>
<dbReference type="KEGG" id="lxy:O159_02790"/>
<dbReference type="Pfam" id="PF08751">
    <property type="entry name" value="TrwC"/>
    <property type="match status" value="1"/>
</dbReference>
<dbReference type="HOGENOM" id="CLU_1545725_0_0_11"/>
<evidence type="ECO:0000313" key="3">
    <source>
        <dbReference type="Proteomes" id="UP000016743"/>
    </source>
</evidence>
<proteinExistence type="predicted"/>
<protein>
    <recommendedName>
        <fullName evidence="1">TrwC relaxase domain-containing protein</fullName>
    </recommendedName>
</protein>
<dbReference type="eggNOG" id="COG0507">
    <property type="taxonomic scope" value="Bacteria"/>
</dbReference>
<sequence length="173" mass="18943">MAAVRYVEQGTCDASHAHEPVALGADAAAGYAEGALVERFVVTADGAASDALDRDRLTAWLAGHDPDTGTMRGRNNVAENSAMVYDATVNLPKSFSIAAILDEDLRVGLSVLQDKIRDHSMSVWAEELYVRRGTDGGRRVSLAQVEVAELRHERSRSLDPHIHRHMWLNARAR</sequence>